<proteinExistence type="predicted"/>
<dbReference type="Pfam" id="PF13671">
    <property type="entry name" value="AAA_33"/>
    <property type="match status" value="1"/>
</dbReference>
<comment type="caution">
    <text evidence="2">The sequence shown here is derived from an EMBL/GenBank/DDBJ whole genome shotgun (WGS) entry which is preliminary data.</text>
</comment>
<dbReference type="Proteomes" id="UP000325255">
    <property type="component" value="Unassembled WGS sequence"/>
</dbReference>
<dbReference type="PANTHER" id="PTHR43883:SF1">
    <property type="entry name" value="GLUCONOKINASE"/>
    <property type="match status" value="1"/>
</dbReference>
<dbReference type="SUPFAM" id="SSF56112">
    <property type="entry name" value="Protein kinase-like (PK-like)"/>
    <property type="match status" value="1"/>
</dbReference>
<organism evidence="2 3">
    <name type="scientific">Rhodovastum atsumiense</name>
    <dbReference type="NCBI Taxonomy" id="504468"/>
    <lineage>
        <taxon>Bacteria</taxon>
        <taxon>Pseudomonadati</taxon>
        <taxon>Pseudomonadota</taxon>
        <taxon>Alphaproteobacteria</taxon>
        <taxon>Acetobacterales</taxon>
        <taxon>Acetobacteraceae</taxon>
        <taxon>Rhodovastum</taxon>
    </lineage>
</organism>
<dbReference type="InterPro" id="IPR011009">
    <property type="entry name" value="Kinase-like_dom_sf"/>
</dbReference>
<keyword evidence="3" id="KW-1185">Reference proteome</keyword>
<dbReference type="Pfam" id="PF01636">
    <property type="entry name" value="APH"/>
    <property type="match status" value="1"/>
</dbReference>
<dbReference type="InterPro" id="IPR002575">
    <property type="entry name" value="Aminoglycoside_PTrfase"/>
</dbReference>
<dbReference type="SUPFAM" id="SSF52540">
    <property type="entry name" value="P-loop containing nucleoside triphosphate hydrolases"/>
    <property type="match status" value="1"/>
</dbReference>
<dbReference type="PANTHER" id="PTHR43883">
    <property type="entry name" value="SLR0207 PROTEIN"/>
    <property type="match status" value="1"/>
</dbReference>
<dbReference type="AlphaFoldDB" id="A0A5M6IRN6"/>
<protein>
    <submittedName>
        <fullName evidence="2">AAA family ATPase</fullName>
    </submittedName>
</protein>
<feature type="domain" description="Aminoglycoside phosphotransferase" evidence="1">
    <location>
        <begin position="49"/>
        <end position="275"/>
    </location>
</feature>
<dbReference type="InterPro" id="IPR027417">
    <property type="entry name" value="P-loop_NTPase"/>
</dbReference>
<dbReference type="OrthoDB" id="9810277at2"/>
<dbReference type="Gene3D" id="3.40.50.300">
    <property type="entry name" value="P-loop containing nucleotide triphosphate hydrolases"/>
    <property type="match status" value="1"/>
</dbReference>
<reference evidence="2 3" key="1">
    <citation type="submission" date="2019-09" db="EMBL/GenBank/DDBJ databases">
        <title>Genome sequence of Rhodovastum atsumiense, a diverse member of the Acetobacteraceae family of non-sulfur purple photosynthetic bacteria.</title>
        <authorList>
            <person name="Meyer T."/>
            <person name="Kyndt J."/>
        </authorList>
    </citation>
    <scope>NUCLEOTIDE SEQUENCE [LARGE SCALE GENOMIC DNA]</scope>
    <source>
        <strain evidence="2 3">DSM 21279</strain>
    </source>
</reference>
<dbReference type="InterPro" id="IPR052732">
    <property type="entry name" value="Cell-binding_unc_protein"/>
</dbReference>
<evidence type="ECO:0000313" key="3">
    <source>
        <dbReference type="Proteomes" id="UP000325255"/>
    </source>
</evidence>
<dbReference type="Gene3D" id="3.90.1200.10">
    <property type="match status" value="1"/>
</dbReference>
<accession>A0A5M6IRN6</accession>
<dbReference type="RefSeq" id="WP_150041894.1">
    <property type="nucleotide sequence ID" value="NZ_OW485601.1"/>
</dbReference>
<evidence type="ECO:0000313" key="2">
    <source>
        <dbReference type="EMBL" id="KAA5610970.1"/>
    </source>
</evidence>
<dbReference type="EMBL" id="VWPK01000025">
    <property type="protein sequence ID" value="KAA5610970.1"/>
    <property type="molecule type" value="Genomic_DNA"/>
</dbReference>
<gene>
    <name evidence="2" type="ORF">F1189_16290</name>
</gene>
<sequence>MAIPAGQAETAALLRGLAGADPIETHISAVFLGTDTVWKLRKAVRLPFLDFSSPAERRRTAERELALNRDAAPGLYRDVVPVVRRADGRLALDAPGEAVDWVVRMARVPAGDFLENRLPDGLTPALLDGLGDAVAAWHARLPPLTRDHPAAMRRIALGNADSARAAGLPEARVQAWQDTMLAALAARADWLDARAAAGFVRRAHGDLHLGNICLWQGRPVPFDALEFDEDLATIDLGYDLAFLLMDLDVRVGRAAANRVLNRYVARNGDWDLVRGLPVFLSLRAMVRAHVEATRGRGDWQGYLDAAEAYLRPAPPVALAVGGLQGTGKSTLARALAPGLGAAPGALVLRSDEIRKRLQGVPPEQRLGPDAYAAPVTAAVTAELARAVAGTLRAGHAAIADATFLNPTHRDAVAQAAGGVHFLGVWLQAPLAVLEARLEARRGDASDADITVLRRAALADPGPGDWLAVDATEAATALATVRQRLGGKTHEMKTGRDPFGETA</sequence>
<name>A0A5M6IRN6_9PROT</name>
<evidence type="ECO:0000259" key="1">
    <source>
        <dbReference type="Pfam" id="PF01636"/>
    </source>
</evidence>